<evidence type="ECO:0000256" key="1">
    <source>
        <dbReference type="ARBA" id="ARBA00004123"/>
    </source>
</evidence>
<dbReference type="EMBL" id="HBUF01051898">
    <property type="protein sequence ID" value="CAG6622125.1"/>
    <property type="molecule type" value="Transcribed_RNA"/>
</dbReference>
<accession>A0A8D8M4Y9</accession>
<feature type="compositionally biased region" description="Basic and acidic residues" evidence="3">
    <location>
        <begin position="154"/>
        <end position="175"/>
    </location>
</feature>
<feature type="compositionally biased region" description="Polar residues" evidence="3">
    <location>
        <begin position="199"/>
        <end position="208"/>
    </location>
</feature>
<dbReference type="SUPFAM" id="SSF47113">
    <property type="entry name" value="Histone-fold"/>
    <property type="match status" value="1"/>
</dbReference>
<protein>
    <submittedName>
        <fullName evidence="5">DNA polymerase epsilon subunit 4</fullName>
    </submittedName>
</protein>
<feature type="region of interest" description="Disordered" evidence="3">
    <location>
        <begin position="1"/>
        <end position="84"/>
    </location>
</feature>
<evidence type="ECO:0000256" key="3">
    <source>
        <dbReference type="SAM" id="MobiDB-lite"/>
    </source>
</evidence>
<proteinExistence type="predicted"/>
<dbReference type="AlphaFoldDB" id="A0A8D8M4Y9"/>
<sequence>MSSEPILFDSEEMDSQNKENMTHNENITQSQQTKETKIKSTQENPSNQINEQPSNEPSKDLPSENELVESQSSQDILDSIGKHPKQVVGVVASTETLLSKDMNNVSPDILDSQTPVENIDNIVPDKPMDFSETPVENDNNPPIAESMELSENTEANRDSEIFNHSNDTSEPRDSELMEETEESLGPVEESQGGEKVLGTKSTSNATMSSDKEWSLPLSRVKMIMKTDPNVNIVSAEAAILAAIAAEHFTKFITRETVRITLAKKKKTLLKNHLDEAIQGLEVTEFLEGMMDD</sequence>
<dbReference type="GO" id="GO:0008622">
    <property type="term" value="C:epsilon DNA polymerase complex"/>
    <property type="evidence" value="ECO:0007669"/>
    <property type="project" value="TreeGrafter"/>
</dbReference>
<dbReference type="GO" id="GO:0006261">
    <property type="term" value="P:DNA-templated DNA replication"/>
    <property type="evidence" value="ECO:0007669"/>
    <property type="project" value="TreeGrafter"/>
</dbReference>
<comment type="subcellular location">
    <subcellularLocation>
        <location evidence="1">Nucleus</location>
    </subcellularLocation>
</comment>
<dbReference type="PANTHER" id="PTHR10252">
    <property type="entry name" value="HISTONE-LIKE TRANSCRIPTION FACTOR CCAAT-RELATED"/>
    <property type="match status" value="1"/>
</dbReference>
<dbReference type="PANTHER" id="PTHR10252:SF79">
    <property type="entry name" value="DNA POLYMERASE EPSILON SUBUNIT 4"/>
    <property type="match status" value="1"/>
</dbReference>
<feature type="compositionally biased region" description="Polar residues" evidence="3">
    <location>
        <begin position="41"/>
        <end position="56"/>
    </location>
</feature>
<dbReference type="Gene3D" id="1.10.20.10">
    <property type="entry name" value="Histone, subunit A"/>
    <property type="match status" value="1"/>
</dbReference>
<evidence type="ECO:0000259" key="4">
    <source>
        <dbReference type="Pfam" id="PF00808"/>
    </source>
</evidence>
<organism evidence="5">
    <name type="scientific">Cacopsylla melanoneura</name>
    <dbReference type="NCBI Taxonomy" id="428564"/>
    <lineage>
        <taxon>Eukaryota</taxon>
        <taxon>Metazoa</taxon>
        <taxon>Ecdysozoa</taxon>
        <taxon>Arthropoda</taxon>
        <taxon>Hexapoda</taxon>
        <taxon>Insecta</taxon>
        <taxon>Pterygota</taxon>
        <taxon>Neoptera</taxon>
        <taxon>Paraneoptera</taxon>
        <taxon>Hemiptera</taxon>
        <taxon>Sternorrhyncha</taxon>
        <taxon>Psylloidea</taxon>
        <taxon>Psyllidae</taxon>
        <taxon>Psyllinae</taxon>
        <taxon>Cacopsylla</taxon>
    </lineage>
</organism>
<reference evidence="5" key="1">
    <citation type="submission" date="2021-05" db="EMBL/GenBank/DDBJ databases">
        <authorList>
            <person name="Alioto T."/>
            <person name="Alioto T."/>
            <person name="Gomez Garrido J."/>
        </authorList>
    </citation>
    <scope>NUCLEOTIDE SEQUENCE</scope>
</reference>
<feature type="domain" description="Transcription factor CBF/NF-Y/archaeal histone" evidence="4">
    <location>
        <begin position="214"/>
        <end position="277"/>
    </location>
</feature>
<keyword evidence="2" id="KW-0539">Nucleus</keyword>
<feature type="region of interest" description="Disordered" evidence="3">
    <location>
        <begin position="152"/>
        <end position="211"/>
    </location>
</feature>
<dbReference type="Pfam" id="PF00808">
    <property type="entry name" value="CBFD_NFYB_HMF"/>
    <property type="match status" value="1"/>
</dbReference>
<dbReference type="InterPro" id="IPR003958">
    <property type="entry name" value="CBFA_NFYB_domain"/>
</dbReference>
<name>A0A8D8M4Y9_9HEMI</name>
<feature type="compositionally biased region" description="Polar residues" evidence="3">
    <location>
        <begin position="23"/>
        <end position="33"/>
    </location>
</feature>
<dbReference type="GO" id="GO:0046982">
    <property type="term" value="F:protein heterodimerization activity"/>
    <property type="evidence" value="ECO:0007669"/>
    <property type="project" value="InterPro"/>
</dbReference>
<evidence type="ECO:0000313" key="5">
    <source>
        <dbReference type="EMBL" id="CAG6622125.1"/>
    </source>
</evidence>
<dbReference type="InterPro" id="IPR009072">
    <property type="entry name" value="Histone-fold"/>
</dbReference>
<dbReference type="InterPro" id="IPR050568">
    <property type="entry name" value="Transcr_DNA_Rep_Reg"/>
</dbReference>
<evidence type="ECO:0000256" key="2">
    <source>
        <dbReference type="ARBA" id="ARBA00023242"/>
    </source>
</evidence>